<organism evidence="1">
    <name type="scientific">Lepeophtheirus salmonis</name>
    <name type="common">Salmon louse</name>
    <name type="synonym">Caligus salmonis</name>
    <dbReference type="NCBI Taxonomy" id="72036"/>
    <lineage>
        <taxon>Eukaryota</taxon>
        <taxon>Metazoa</taxon>
        <taxon>Ecdysozoa</taxon>
        <taxon>Arthropoda</taxon>
        <taxon>Crustacea</taxon>
        <taxon>Multicrustacea</taxon>
        <taxon>Hexanauplia</taxon>
        <taxon>Copepoda</taxon>
        <taxon>Siphonostomatoida</taxon>
        <taxon>Caligidae</taxon>
        <taxon>Lepeophtheirus</taxon>
    </lineage>
</organism>
<dbReference type="EMBL" id="HACA01027800">
    <property type="protein sequence ID" value="CDW45161.1"/>
    <property type="molecule type" value="Transcribed_RNA"/>
</dbReference>
<dbReference type="InterPro" id="IPR006141">
    <property type="entry name" value="Intein_N"/>
</dbReference>
<dbReference type="GO" id="GO:0016539">
    <property type="term" value="P:intein-mediated protein splicing"/>
    <property type="evidence" value="ECO:0007669"/>
    <property type="project" value="InterPro"/>
</dbReference>
<evidence type="ECO:0000313" key="1">
    <source>
        <dbReference type="EMBL" id="CDW45161.1"/>
    </source>
</evidence>
<accession>A0A0K2V5E6</accession>
<dbReference type="OrthoDB" id="6774179at2759"/>
<sequence length="122" mass="14503">MNFYSQFLCAGHLQTSIIHPHNNYLKVHLLFDSVHNFKNTYNCFQWQEYIKIPLNSLDAKTFLRPNFVHIKEIYHKESTYKIRQAHKLTLQSLHPTVMEKTNVQLADSIFHESNMGSLKFYS</sequence>
<protein>
    <submittedName>
        <fullName evidence="1">Putative LOC101234561 [Hydra vulgaris]</fullName>
    </submittedName>
</protein>
<feature type="non-terminal residue" evidence="1">
    <location>
        <position position="122"/>
    </location>
</feature>
<name>A0A0K2V5E6_LEPSM</name>
<dbReference type="PROSITE" id="PS50817">
    <property type="entry name" value="INTEIN_N_TER"/>
    <property type="match status" value="1"/>
</dbReference>
<reference evidence="1" key="1">
    <citation type="submission" date="2014-05" db="EMBL/GenBank/DDBJ databases">
        <authorList>
            <person name="Chronopoulou M."/>
        </authorList>
    </citation>
    <scope>NUCLEOTIDE SEQUENCE</scope>
    <source>
        <tissue evidence="1">Whole organism</tissue>
    </source>
</reference>
<dbReference type="AlphaFoldDB" id="A0A0K2V5E6"/>
<proteinExistence type="predicted"/>